<dbReference type="InterPro" id="IPR011992">
    <property type="entry name" value="EF-hand-dom_pair"/>
</dbReference>
<accession>A0ABV4TXG3</accession>
<dbReference type="Pfam" id="PF13202">
    <property type="entry name" value="EF-hand_5"/>
    <property type="match status" value="2"/>
</dbReference>
<evidence type="ECO:0000313" key="3">
    <source>
        <dbReference type="Proteomes" id="UP001575181"/>
    </source>
</evidence>
<evidence type="ECO:0000313" key="2">
    <source>
        <dbReference type="EMBL" id="MFA9462025.1"/>
    </source>
</evidence>
<dbReference type="InterPro" id="IPR002048">
    <property type="entry name" value="EF_hand_dom"/>
</dbReference>
<gene>
    <name evidence="2" type="ORF">ACERLL_14465</name>
</gene>
<reference evidence="2 3" key="1">
    <citation type="submission" date="2024-08" db="EMBL/GenBank/DDBJ databases">
        <title>Whole-genome sequencing of halo(alkali)philic microorganisms from hypersaline lakes.</title>
        <authorList>
            <person name="Sorokin D.Y."/>
            <person name="Merkel A.Y."/>
            <person name="Messina E."/>
            <person name="Yakimov M."/>
        </authorList>
    </citation>
    <scope>NUCLEOTIDE SEQUENCE [LARGE SCALE GENOMIC DNA]</scope>
    <source>
        <strain evidence="2 3">Cl-TMA</strain>
    </source>
</reference>
<keyword evidence="3" id="KW-1185">Reference proteome</keyword>
<feature type="domain" description="EF-hand" evidence="1">
    <location>
        <begin position="65"/>
        <end position="87"/>
    </location>
</feature>
<evidence type="ECO:0000259" key="1">
    <source>
        <dbReference type="PROSITE" id="PS50222"/>
    </source>
</evidence>
<dbReference type="PROSITE" id="PS50222">
    <property type="entry name" value="EF_HAND_2"/>
    <property type="match status" value="1"/>
</dbReference>
<organism evidence="2 3">
    <name type="scientific">Thiohalorhabdus methylotrophus</name>
    <dbReference type="NCBI Taxonomy" id="3242694"/>
    <lineage>
        <taxon>Bacteria</taxon>
        <taxon>Pseudomonadati</taxon>
        <taxon>Pseudomonadota</taxon>
        <taxon>Gammaproteobacteria</taxon>
        <taxon>Thiohalorhabdales</taxon>
        <taxon>Thiohalorhabdaceae</taxon>
        <taxon>Thiohalorhabdus</taxon>
    </lineage>
</organism>
<sequence length="88" mass="9650">MARLLWSLVLLAPFVACTGKPIDPGIAARAQPLGFDRLDLDRDGYLSPKEAKRALDLPGLVTRADTDRDGKVDRQELHRYVHGGLGRG</sequence>
<dbReference type="Proteomes" id="UP001575181">
    <property type="component" value="Unassembled WGS sequence"/>
</dbReference>
<dbReference type="InterPro" id="IPR018247">
    <property type="entry name" value="EF_Hand_1_Ca_BS"/>
</dbReference>
<dbReference type="CDD" id="cd00051">
    <property type="entry name" value="EFh"/>
    <property type="match status" value="1"/>
</dbReference>
<dbReference type="Gene3D" id="1.10.238.10">
    <property type="entry name" value="EF-hand"/>
    <property type="match status" value="1"/>
</dbReference>
<dbReference type="EMBL" id="JBGUAW010000010">
    <property type="protein sequence ID" value="MFA9462025.1"/>
    <property type="molecule type" value="Genomic_DNA"/>
</dbReference>
<dbReference type="SUPFAM" id="SSF47473">
    <property type="entry name" value="EF-hand"/>
    <property type="match status" value="1"/>
</dbReference>
<dbReference type="RefSeq" id="WP_373656813.1">
    <property type="nucleotide sequence ID" value="NZ_JBGUAW010000010.1"/>
</dbReference>
<name>A0ABV4TXG3_9GAMM</name>
<proteinExistence type="predicted"/>
<comment type="caution">
    <text evidence="2">The sequence shown here is derived from an EMBL/GenBank/DDBJ whole genome shotgun (WGS) entry which is preliminary data.</text>
</comment>
<protein>
    <recommendedName>
        <fullName evidence="1">EF-hand domain-containing protein</fullName>
    </recommendedName>
</protein>
<dbReference type="PROSITE" id="PS00018">
    <property type="entry name" value="EF_HAND_1"/>
    <property type="match status" value="1"/>
</dbReference>